<dbReference type="Gene3D" id="1.10.860.10">
    <property type="entry name" value="DNAb Helicase, Chain A"/>
    <property type="match status" value="2"/>
</dbReference>
<evidence type="ECO:0000256" key="1">
    <source>
        <dbReference type="ARBA" id="ARBA00022705"/>
    </source>
</evidence>
<feature type="domain" description="DNA helicase DnaB-like N-terminal" evidence="4">
    <location>
        <begin position="18"/>
        <end position="122"/>
    </location>
</feature>
<dbReference type="InterPro" id="IPR016136">
    <property type="entry name" value="DNA_helicase_N/primase_C"/>
</dbReference>
<dbReference type="GO" id="GO:0005829">
    <property type="term" value="C:cytosol"/>
    <property type="evidence" value="ECO:0007669"/>
    <property type="project" value="TreeGrafter"/>
</dbReference>
<gene>
    <name evidence="5" type="ORF">PS9374_04638</name>
</gene>
<evidence type="ECO:0000259" key="4">
    <source>
        <dbReference type="Pfam" id="PF00772"/>
    </source>
</evidence>
<evidence type="ECO:0000256" key="2">
    <source>
        <dbReference type="ARBA" id="ARBA00023125"/>
    </source>
</evidence>
<dbReference type="PANTHER" id="PTHR30153">
    <property type="entry name" value="REPLICATIVE DNA HELICASE DNAB"/>
    <property type="match status" value="1"/>
</dbReference>
<dbReference type="PANTHER" id="PTHR30153:SF2">
    <property type="entry name" value="REPLICATIVE DNA HELICASE"/>
    <property type="match status" value="1"/>
</dbReference>
<dbReference type="OrthoDB" id="2970604at2"/>
<dbReference type="Pfam" id="PF00772">
    <property type="entry name" value="DnaB"/>
    <property type="match status" value="2"/>
</dbReference>
<dbReference type="SUPFAM" id="SSF48024">
    <property type="entry name" value="N-terminal domain of DnaB helicase"/>
    <property type="match status" value="2"/>
</dbReference>
<dbReference type="InterPro" id="IPR036185">
    <property type="entry name" value="DNA_heli_DnaB-like_N_sf"/>
</dbReference>
<dbReference type="EMBL" id="BDCX01000011">
    <property type="protein sequence ID" value="GAT68973.1"/>
    <property type="molecule type" value="Genomic_DNA"/>
</dbReference>
<dbReference type="GO" id="GO:0005524">
    <property type="term" value="F:ATP binding"/>
    <property type="evidence" value="ECO:0007669"/>
    <property type="project" value="InterPro"/>
</dbReference>
<reference evidence="5 6" key="1">
    <citation type="journal article" date="2016" name="Genome Announc.">
        <title>Draft Genome Sequence of Planomonospora sphaerica JCM9374, a Rare Actinomycete.</title>
        <authorList>
            <person name="Dohra H."/>
            <person name="Suzuki T."/>
            <person name="Inoue Y."/>
            <person name="Kodani S."/>
        </authorList>
    </citation>
    <scope>NUCLEOTIDE SEQUENCE [LARGE SCALE GENOMIC DNA]</scope>
    <source>
        <strain evidence="5 6">JCM 9374</strain>
    </source>
</reference>
<sequence>MTTLTDQVGALYSPTGLDIHIEQALLGALLLEPEQLGQVRSWLEAADFARPAHQELYTALLTHADAQAGPQAAGHADPAEPLAMAVFERVQHVPGLTASYLHDLMQACPVPGHATSYALLVVEADTRRALALHTARLAGLADAHLRGEKIESEDAASLFAVTENVKTVITNLAARLNVPDLAAVPLPNGTDLAAPLPVAPAHLNQQDQLLTALIADPSRIPEVRTLLDPEDFTDPGRARLFALLTTMADHGEAIDLVTVMNQAQHAGLLAPDRQAVTEFRQRFADPGGAVPWYLELVQQIQEASALACATTAVIRITDTLARPGLDTRQMLAVAARELATLTARQPHHVHSVVQPAYEPPDAGHPAASTEPPAIRL</sequence>
<dbReference type="GO" id="GO:0003677">
    <property type="term" value="F:DNA binding"/>
    <property type="evidence" value="ECO:0007669"/>
    <property type="project" value="UniProtKB-KW"/>
</dbReference>
<reference evidence="6" key="2">
    <citation type="submission" date="2016-04" db="EMBL/GenBank/DDBJ databases">
        <title>Planomonospora sphaerica JCM9374 whole genome shotgun sequence.</title>
        <authorList>
            <person name="Suzuki T."/>
            <person name="Dohra H."/>
            <person name="Kodani S."/>
        </authorList>
    </citation>
    <scope>NUCLEOTIDE SEQUENCE [LARGE SCALE GENOMIC DNA]</scope>
    <source>
        <strain evidence="6">JCM 9374</strain>
    </source>
</reference>
<dbReference type="InterPro" id="IPR007693">
    <property type="entry name" value="DNA_helicase_DnaB-like_N"/>
</dbReference>
<accession>A0A161MCK4</accession>
<keyword evidence="5" id="KW-0547">Nucleotide-binding</keyword>
<dbReference type="GO" id="GO:0003678">
    <property type="term" value="F:DNA helicase activity"/>
    <property type="evidence" value="ECO:0007669"/>
    <property type="project" value="InterPro"/>
</dbReference>
<keyword evidence="2" id="KW-0238">DNA-binding</keyword>
<keyword evidence="6" id="KW-1185">Reference proteome</keyword>
<evidence type="ECO:0000313" key="6">
    <source>
        <dbReference type="Proteomes" id="UP000077701"/>
    </source>
</evidence>
<dbReference type="RefSeq" id="WP_068899964.1">
    <property type="nucleotide sequence ID" value="NZ_BDCX01000011.1"/>
</dbReference>
<comment type="caution">
    <text evidence="5">The sequence shown here is derived from an EMBL/GenBank/DDBJ whole genome shotgun (WGS) entry which is preliminary data.</text>
</comment>
<dbReference type="STRING" id="161355.PS9374_04638"/>
<feature type="domain" description="DNA helicase DnaB-like N-terminal" evidence="4">
    <location>
        <begin position="200"/>
        <end position="271"/>
    </location>
</feature>
<dbReference type="AlphaFoldDB" id="A0A161MCK4"/>
<dbReference type="Proteomes" id="UP000077701">
    <property type="component" value="Unassembled WGS sequence"/>
</dbReference>
<organism evidence="5 6">
    <name type="scientific">Planomonospora sphaerica</name>
    <dbReference type="NCBI Taxonomy" id="161355"/>
    <lineage>
        <taxon>Bacteria</taxon>
        <taxon>Bacillati</taxon>
        <taxon>Actinomycetota</taxon>
        <taxon>Actinomycetes</taxon>
        <taxon>Streptosporangiales</taxon>
        <taxon>Streptosporangiaceae</taxon>
        <taxon>Planomonospora</taxon>
    </lineage>
</organism>
<proteinExistence type="predicted"/>
<evidence type="ECO:0000256" key="3">
    <source>
        <dbReference type="SAM" id="MobiDB-lite"/>
    </source>
</evidence>
<keyword evidence="5" id="KW-0378">Hydrolase</keyword>
<protein>
    <submittedName>
        <fullName evidence="5">Helicase DnaB</fullName>
    </submittedName>
</protein>
<keyword evidence="5" id="KW-0347">Helicase</keyword>
<name>A0A161MCK4_9ACTN</name>
<keyword evidence="5" id="KW-0067">ATP-binding</keyword>
<feature type="region of interest" description="Disordered" evidence="3">
    <location>
        <begin position="357"/>
        <end position="376"/>
    </location>
</feature>
<keyword evidence="1" id="KW-0235">DNA replication</keyword>
<dbReference type="GO" id="GO:0006260">
    <property type="term" value="P:DNA replication"/>
    <property type="evidence" value="ECO:0007669"/>
    <property type="project" value="UniProtKB-KW"/>
</dbReference>
<evidence type="ECO:0000313" key="5">
    <source>
        <dbReference type="EMBL" id="GAT68973.1"/>
    </source>
</evidence>